<name>A0AAV9MZ09_9EURO</name>
<protein>
    <recommendedName>
        <fullName evidence="1">A to I editase domain-containing protein</fullName>
    </recommendedName>
</protein>
<dbReference type="AlphaFoldDB" id="A0AAV9MZ09"/>
<dbReference type="RefSeq" id="XP_064702505.1">
    <property type="nucleotide sequence ID" value="XM_064850839.1"/>
</dbReference>
<dbReference type="Proteomes" id="UP001358417">
    <property type="component" value="Unassembled WGS sequence"/>
</dbReference>
<evidence type="ECO:0000313" key="3">
    <source>
        <dbReference type="Proteomes" id="UP001358417"/>
    </source>
</evidence>
<dbReference type="GO" id="GO:0003723">
    <property type="term" value="F:RNA binding"/>
    <property type="evidence" value="ECO:0007669"/>
    <property type="project" value="InterPro"/>
</dbReference>
<accession>A0AAV9MZ09</accession>
<proteinExistence type="predicted"/>
<dbReference type="Pfam" id="PF02137">
    <property type="entry name" value="A_deamin"/>
    <property type="match status" value="1"/>
</dbReference>
<dbReference type="GO" id="GO:0043829">
    <property type="term" value="F:tRNA-specific adenosine-37 deaminase activity"/>
    <property type="evidence" value="ECO:0007669"/>
    <property type="project" value="TreeGrafter"/>
</dbReference>
<dbReference type="PANTHER" id="PTHR47803">
    <property type="entry name" value="TRNA-SPECIFIC ADENOSINE DEAMINASE 1"/>
    <property type="match status" value="1"/>
</dbReference>
<dbReference type="GO" id="GO:0002100">
    <property type="term" value="P:tRNA wobble adenosine to inosine editing"/>
    <property type="evidence" value="ECO:0007669"/>
    <property type="project" value="InterPro"/>
</dbReference>
<gene>
    <name evidence="2" type="ORF">LTR84_007286</name>
</gene>
<comment type="caution">
    <text evidence="2">The sequence shown here is derived from an EMBL/GenBank/DDBJ whole genome shotgun (WGS) entry which is preliminary data.</text>
</comment>
<evidence type="ECO:0000259" key="1">
    <source>
        <dbReference type="PROSITE" id="PS50141"/>
    </source>
</evidence>
<dbReference type="InterPro" id="IPR042935">
    <property type="entry name" value="Tad1"/>
</dbReference>
<dbReference type="EMBL" id="JAVRRD010000028">
    <property type="protein sequence ID" value="KAK5046932.1"/>
    <property type="molecule type" value="Genomic_DNA"/>
</dbReference>
<feature type="domain" description="A to I editase" evidence="1">
    <location>
        <begin position="70"/>
        <end position="313"/>
    </location>
</feature>
<dbReference type="InterPro" id="IPR002466">
    <property type="entry name" value="A_deamin"/>
</dbReference>
<reference evidence="2 3" key="1">
    <citation type="submission" date="2023-08" db="EMBL/GenBank/DDBJ databases">
        <title>Black Yeasts Isolated from many extreme environments.</title>
        <authorList>
            <person name="Coleine C."/>
            <person name="Stajich J.E."/>
            <person name="Selbmann L."/>
        </authorList>
    </citation>
    <scope>NUCLEOTIDE SEQUENCE [LARGE SCALE GENOMIC DNA]</scope>
    <source>
        <strain evidence="2 3">CCFEE 5792</strain>
    </source>
</reference>
<keyword evidence="3" id="KW-1185">Reference proteome</keyword>
<dbReference type="PROSITE" id="PS50141">
    <property type="entry name" value="A_DEAMIN_EDITASE"/>
    <property type="match status" value="1"/>
</dbReference>
<dbReference type="PANTHER" id="PTHR47803:SF1">
    <property type="entry name" value="TRNA-SPECIFIC ADENOSINE DEAMINASE 1"/>
    <property type="match status" value="1"/>
</dbReference>
<dbReference type="SMART" id="SM00552">
    <property type="entry name" value="ADEAMc"/>
    <property type="match status" value="1"/>
</dbReference>
<evidence type="ECO:0000313" key="2">
    <source>
        <dbReference type="EMBL" id="KAK5046932.1"/>
    </source>
</evidence>
<organism evidence="2 3">
    <name type="scientific">Exophiala bonariae</name>
    <dbReference type="NCBI Taxonomy" id="1690606"/>
    <lineage>
        <taxon>Eukaryota</taxon>
        <taxon>Fungi</taxon>
        <taxon>Dikarya</taxon>
        <taxon>Ascomycota</taxon>
        <taxon>Pezizomycotina</taxon>
        <taxon>Eurotiomycetes</taxon>
        <taxon>Chaetothyriomycetidae</taxon>
        <taxon>Chaetothyriales</taxon>
        <taxon>Herpotrichiellaceae</taxon>
        <taxon>Exophiala</taxon>
    </lineage>
</organism>
<sequence length="404" mass="44979">MGSHAEAKRVAKLVLDKFDALPSKCEQQNLTCVSLATGTKCLPATALPKGFNYWLLSEIKTAIEDCAYTSPFIEFSSTNASSKPTDHCNKTQSRAFRLRDDVSLYLFTTEAPCGDASMELLMNSMSPGTAEPWETHDLESLATSLQGRGHFSMLGYVRRKPARADAEPSNSKSCSDKLAVKQFMSAIAFPADLFIEKTDNAYIRTMIAYGDQYNETGYLRAFGPKGRLSNISKRGRFFEVAVLPHDFQCFAFARAAGKVVEEEQKPKVSNVTCLWIRHPTTPSGDILEVMVNGVKQGYRQWDDRIAKASVVSRRRLWDLAIEIAGFPTRMAFEDDIRTVVPTTLPTTASVQFEEISKALARGSYAQAKSSSLRGRSIKDKSYVTTALGNWHNNEEDKNWKRNSA</sequence>
<dbReference type="GeneID" id="89975452"/>